<evidence type="ECO:0000313" key="2">
    <source>
        <dbReference type="Proteomes" id="UP000054630"/>
    </source>
</evidence>
<reference evidence="1 2" key="1">
    <citation type="submission" date="2015-01" db="EMBL/GenBank/DDBJ databases">
        <title>Evolution of Trichinella species and genotypes.</title>
        <authorList>
            <person name="Korhonen P.K."/>
            <person name="Edoardo P."/>
            <person name="Giuseppe L.R."/>
            <person name="Gasser R.B."/>
        </authorList>
    </citation>
    <scope>NUCLEOTIDE SEQUENCE [LARGE SCALE GENOMIC DNA]</scope>
    <source>
        <strain evidence="1">ISS37</strain>
    </source>
</reference>
<dbReference type="EMBL" id="JYDL01000003">
    <property type="protein sequence ID" value="KRX27502.1"/>
    <property type="molecule type" value="Genomic_DNA"/>
</dbReference>
<keyword evidence="2" id="KW-1185">Reference proteome</keyword>
<proteinExistence type="predicted"/>
<protein>
    <submittedName>
        <fullName evidence="1">Uncharacterized protein</fullName>
    </submittedName>
</protein>
<organism evidence="1 2">
    <name type="scientific">Trichinella nelsoni</name>
    <dbReference type="NCBI Taxonomy" id="6336"/>
    <lineage>
        <taxon>Eukaryota</taxon>
        <taxon>Metazoa</taxon>
        <taxon>Ecdysozoa</taxon>
        <taxon>Nematoda</taxon>
        <taxon>Enoplea</taxon>
        <taxon>Dorylaimia</taxon>
        <taxon>Trichinellida</taxon>
        <taxon>Trichinellidae</taxon>
        <taxon>Trichinella</taxon>
    </lineage>
</organism>
<evidence type="ECO:0000313" key="1">
    <source>
        <dbReference type="EMBL" id="KRX27502.1"/>
    </source>
</evidence>
<comment type="caution">
    <text evidence="1">The sequence shown here is derived from an EMBL/GenBank/DDBJ whole genome shotgun (WGS) entry which is preliminary data.</text>
</comment>
<dbReference type="Proteomes" id="UP000054630">
    <property type="component" value="Unassembled WGS sequence"/>
</dbReference>
<accession>A0A0V0SL40</accession>
<name>A0A0V0SL40_9BILA</name>
<gene>
    <name evidence="1" type="ORF">T07_3142</name>
</gene>
<dbReference type="AlphaFoldDB" id="A0A0V0SL40"/>
<sequence length="80" mass="8772">MSDNSCSNRCGALSLILKEGNINENILVTRRNIGDVPKYMRNVQHVSIDKIGCRGAMCTNLEVTTAIISKKAHVERCPLG</sequence>